<dbReference type="GO" id="GO:0055052">
    <property type="term" value="C:ATP-binding cassette (ABC) transporter complex, substrate-binding subunit-containing"/>
    <property type="evidence" value="ECO:0007669"/>
    <property type="project" value="TreeGrafter"/>
</dbReference>
<dbReference type="PANTHER" id="PTHR43875">
    <property type="entry name" value="MALTODEXTRIN IMPORT ATP-BINDING PROTEIN MSMX"/>
    <property type="match status" value="1"/>
</dbReference>
<evidence type="ECO:0000313" key="5">
    <source>
        <dbReference type="EMBL" id="MPV38944.1"/>
    </source>
</evidence>
<name>A0A6N7EUY4_9MICO</name>
<dbReference type="SUPFAM" id="SSF50331">
    <property type="entry name" value="MOP-like"/>
    <property type="match status" value="1"/>
</dbReference>
<dbReference type="InterPro" id="IPR008995">
    <property type="entry name" value="Mo/tungstate-bd_C_term_dom"/>
</dbReference>
<dbReference type="EMBL" id="WHPC01000129">
    <property type="protein sequence ID" value="MPV38944.1"/>
    <property type="molecule type" value="Genomic_DNA"/>
</dbReference>
<reference evidence="5 6" key="1">
    <citation type="submission" date="2019-10" db="EMBL/GenBank/DDBJ databases">
        <title>Georgenia wutianyii sp. nov. and Georgenia yuyongxinii sp. nov. isolated from plateau pika (Ochotona curzoniae) in the Qinghai-Tibet plateau of China.</title>
        <authorList>
            <person name="Tian Z."/>
        </authorList>
    </citation>
    <scope>NUCLEOTIDE SEQUENCE [LARGE SCALE GENOMIC DNA]</scope>
    <source>
        <strain evidence="5 6">JCM 19765</strain>
    </source>
</reference>
<dbReference type="NCBIfam" id="NF008653">
    <property type="entry name" value="PRK11650.1"/>
    <property type="match status" value="1"/>
</dbReference>
<comment type="caution">
    <text evidence="5">The sequence shown here is derived from an EMBL/GenBank/DDBJ whole genome shotgun (WGS) entry which is preliminary data.</text>
</comment>
<keyword evidence="3 5" id="KW-0067">ATP-binding</keyword>
<protein>
    <submittedName>
        <fullName evidence="5">sn-glycerol-3-phosphate ABC transporter ATP-binding protein UgpC</fullName>
    </submittedName>
</protein>
<accession>A0A6N7EUY4</accession>
<sequence length="375" mass="40714">MASVTFDKATRVYPGSERPAVDSLDLEVADGEFLVLVGPSGCGKSTSLRMLAGLEDVNSGRIFIGDRDVTDVQPKDRDIAMVFQNYALYPHMSVADNMGFALKIAGTPKAEIEQRVKEAAKILDLSEYLQRKPKALSGGQRQRVAMGRAIVRQPRVFLMDEPLSNLDAKLRVQTRTQIASLQRRLGVTTVYVTHDQTEALTMGDRIAVLKDGLLQQVGTPREMYDTPANVFVAGFIGSPAMNLGDFKIADGHAVLGEANVPLSRTTIDALSDADNGKVILGFRPESLDRVSAGENGSLPVTVNLVEELGSDAFVYGELAGSRELNEHLGSGEDSDQVIVRIDPRDVPMKGDTIHVRIREGEQHVFSSATGQRLPI</sequence>
<dbReference type="Gene3D" id="2.40.50.140">
    <property type="entry name" value="Nucleic acid-binding proteins"/>
    <property type="match status" value="1"/>
</dbReference>
<dbReference type="Proteomes" id="UP000437709">
    <property type="component" value="Unassembled WGS sequence"/>
</dbReference>
<evidence type="ECO:0000259" key="4">
    <source>
        <dbReference type="PROSITE" id="PS50893"/>
    </source>
</evidence>
<dbReference type="Gene3D" id="2.40.50.100">
    <property type="match status" value="1"/>
</dbReference>
<dbReference type="FunFam" id="3.40.50.300:FF:000042">
    <property type="entry name" value="Maltose/maltodextrin ABC transporter, ATP-binding protein"/>
    <property type="match status" value="1"/>
</dbReference>
<organism evidence="5 6">
    <name type="scientific">Georgenia subflava</name>
    <dbReference type="NCBI Taxonomy" id="1622177"/>
    <lineage>
        <taxon>Bacteria</taxon>
        <taxon>Bacillati</taxon>
        <taxon>Actinomycetota</taxon>
        <taxon>Actinomycetes</taxon>
        <taxon>Micrococcales</taxon>
        <taxon>Bogoriellaceae</taxon>
        <taxon>Georgenia</taxon>
    </lineage>
</organism>
<dbReference type="PROSITE" id="PS00211">
    <property type="entry name" value="ABC_TRANSPORTER_1"/>
    <property type="match status" value="1"/>
</dbReference>
<dbReference type="PANTHER" id="PTHR43875:SF1">
    <property type="entry name" value="OSMOPROTECTIVE COMPOUNDS UPTAKE ATP-BINDING PROTEIN GGTA"/>
    <property type="match status" value="1"/>
</dbReference>
<dbReference type="CDD" id="cd03301">
    <property type="entry name" value="ABC_MalK_N"/>
    <property type="match status" value="1"/>
</dbReference>
<dbReference type="InterPro" id="IPR047641">
    <property type="entry name" value="ABC_transpr_MalK/UgpC-like"/>
</dbReference>
<dbReference type="InterPro" id="IPR015855">
    <property type="entry name" value="ABC_transpr_MalK-like"/>
</dbReference>
<dbReference type="SMART" id="SM00382">
    <property type="entry name" value="AAA"/>
    <property type="match status" value="1"/>
</dbReference>
<dbReference type="GO" id="GO:0140359">
    <property type="term" value="F:ABC-type transporter activity"/>
    <property type="evidence" value="ECO:0007669"/>
    <property type="project" value="InterPro"/>
</dbReference>
<proteinExistence type="predicted"/>
<dbReference type="InterPro" id="IPR012340">
    <property type="entry name" value="NA-bd_OB-fold"/>
</dbReference>
<dbReference type="RefSeq" id="WP_152193607.1">
    <property type="nucleotide sequence ID" value="NZ_VUKD01000001.1"/>
</dbReference>
<evidence type="ECO:0000313" key="6">
    <source>
        <dbReference type="Proteomes" id="UP000437709"/>
    </source>
</evidence>
<dbReference type="GO" id="GO:0005524">
    <property type="term" value="F:ATP binding"/>
    <property type="evidence" value="ECO:0007669"/>
    <property type="project" value="UniProtKB-KW"/>
</dbReference>
<dbReference type="Pfam" id="PF17912">
    <property type="entry name" value="OB_MalK"/>
    <property type="match status" value="1"/>
</dbReference>
<gene>
    <name evidence="5" type="primary">ugpC</name>
    <name evidence="5" type="ORF">GB881_18210</name>
</gene>
<keyword evidence="1" id="KW-0813">Transport</keyword>
<dbReference type="Gene3D" id="3.40.50.300">
    <property type="entry name" value="P-loop containing nucleotide triphosphate hydrolases"/>
    <property type="match status" value="1"/>
</dbReference>
<dbReference type="GO" id="GO:0016887">
    <property type="term" value="F:ATP hydrolysis activity"/>
    <property type="evidence" value="ECO:0007669"/>
    <property type="project" value="InterPro"/>
</dbReference>
<keyword evidence="2" id="KW-0547">Nucleotide-binding</keyword>
<evidence type="ECO:0000256" key="1">
    <source>
        <dbReference type="ARBA" id="ARBA00022448"/>
    </source>
</evidence>
<dbReference type="InterPro" id="IPR017871">
    <property type="entry name" value="ABC_transporter-like_CS"/>
</dbReference>
<dbReference type="InterPro" id="IPR003593">
    <property type="entry name" value="AAA+_ATPase"/>
</dbReference>
<evidence type="ECO:0000256" key="3">
    <source>
        <dbReference type="ARBA" id="ARBA00022840"/>
    </source>
</evidence>
<dbReference type="AlphaFoldDB" id="A0A6N7EUY4"/>
<dbReference type="Pfam" id="PF00005">
    <property type="entry name" value="ABC_tran"/>
    <property type="match status" value="1"/>
</dbReference>
<dbReference type="OrthoDB" id="9802264at2"/>
<dbReference type="SUPFAM" id="SSF52540">
    <property type="entry name" value="P-loop containing nucleoside triphosphate hydrolases"/>
    <property type="match status" value="1"/>
</dbReference>
<dbReference type="InterPro" id="IPR040582">
    <property type="entry name" value="OB_MalK-like"/>
</dbReference>
<evidence type="ECO:0000256" key="2">
    <source>
        <dbReference type="ARBA" id="ARBA00022741"/>
    </source>
</evidence>
<dbReference type="PROSITE" id="PS50893">
    <property type="entry name" value="ABC_TRANSPORTER_2"/>
    <property type="match status" value="1"/>
</dbReference>
<dbReference type="GO" id="GO:0008643">
    <property type="term" value="P:carbohydrate transport"/>
    <property type="evidence" value="ECO:0007669"/>
    <property type="project" value="InterPro"/>
</dbReference>
<dbReference type="InterPro" id="IPR003439">
    <property type="entry name" value="ABC_transporter-like_ATP-bd"/>
</dbReference>
<keyword evidence="6" id="KW-1185">Reference proteome</keyword>
<feature type="domain" description="ABC transporter" evidence="4">
    <location>
        <begin position="4"/>
        <end position="236"/>
    </location>
</feature>
<dbReference type="InterPro" id="IPR027417">
    <property type="entry name" value="P-loop_NTPase"/>
</dbReference>